<organism evidence="2 3">
    <name type="scientific">Caldimonas brevitalea</name>
    <dbReference type="NCBI Taxonomy" id="413882"/>
    <lineage>
        <taxon>Bacteria</taxon>
        <taxon>Pseudomonadati</taxon>
        <taxon>Pseudomonadota</taxon>
        <taxon>Betaproteobacteria</taxon>
        <taxon>Burkholderiales</taxon>
        <taxon>Sphaerotilaceae</taxon>
        <taxon>Caldimonas</taxon>
    </lineage>
</organism>
<accession>A0A0G3BG15</accession>
<dbReference type="PATRIC" id="fig|413882.6.peg.1755"/>
<feature type="transmembrane region" description="Helical" evidence="1">
    <location>
        <begin position="40"/>
        <end position="61"/>
    </location>
</feature>
<gene>
    <name evidence="2" type="ORF">AAW51_1668</name>
</gene>
<dbReference type="STRING" id="413882.AAW51_1668"/>
<evidence type="ECO:0008006" key="4">
    <source>
        <dbReference type="Google" id="ProtNLM"/>
    </source>
</evidence>
<protein>
    <recommendedName>
        <fullName evidence="4">DUF4281 domain-containing protein</fullName>
    </recommendedName>
</protein>
<dbReference type="AlphaFoldDB" id="A0A0G3BG15"/>
<dbReference type="Pfam" id="PF14108">
    <property type="entry name" value="ABA4-like"/>
    <property type="match status" value="1"/>
</dbReference>
<evidence type="ECO:0000313" key="2">
    <source>
        <dbReference type="EMBL" id="AKJ28359.1"/>
    </source>
</evidence>
<keyword evidence="1" id="KW-0472">Membrane</keyword>
<dbReference type="EMBL" id="CP011371">
    <property type="protein sequence ID" value="AKJ28359.1"/>
    <property type="molecule type" value="Genomic_DNA"/>
</dbReference>
<keyword evidence="1" id="KW-1133">Transmembrane helix</keyword>
<dbReference type="Proteomes" id="UP000035352">
    <property type="component" value="Chromosome"/>
</dbReference>
<keyword evidence="1" id="KW-0812">Transmembrane</keyword>
<evidence type="ECO:0000256" key="1">
    <source>
        <dbReference type="SAM" id="Phobius"/>
    </source>
</evidence>
<feature type="transmembrane region" description="Helical" evidence="1">
    <location>
        <begin position="81"/>
        <end position="101"/>
    </location>
</feature>
<dbReference type="KEGG" id="pbh:AAW51_1668"/>
<name>A0A0G3BG15_9BURK</name>
<dbReference type="RefSeq" id="WP_047194230.1">
    <property type="nucleotide sequence ID" value="NZ_CP011371.1"/>
</dbReference>
<sequence length="150" mass="15984">MDRSALDTLFSAAGALAMLGWAALVVAIGWRRHAAVLRRFAGRVVPLGLGVGYVLLIATNWGPGGYGSLAQVQELFSAPGLVLAGWVHYLAFDLFVGTWIAERAAADEWPAWLLLPALALTFLFGPAGLLAYALVRGLDAWRKRPAARAA</sequence>
<feature type="transmembrane region" description="Helical" evidence="1">
    <location>
        <begin position="6"/>
        <end position="28"/>
    </location>
</feature>
<dbReference type="InterPro" id="IPR025461">
    <property type="entry name" value="ABA4-like"/>
</dbReference>
<keyword evidence="3" id="KW-1185">Reference proteome</keyword>
<feature type="transmembrane region" description="Helical" evidence="1">
    <location>
        <begin position="113"/>
        <end position="135"/>
    </location>
</feature>
<proteinExistence type="predicted"/>
<evidence type="ECO:0000313" key="3">
    <source>
        <dbReference type="Proteomes" id="UP000035352"/>
    </source>
</evidence>
<dbReference type="OrthoDB" id="345237at2"/>
<reference evidence="2 3" key="1">
    <citation type="submission" date="2015-05" db="EMBL/GenBank/DDBJ databases">
        <authorList>
            <person name="Tang B."/>
            <person name="Yu Y."/>
        </authorList>
    </citation>
    <scope>NUCLEOTIDE SEQUENCE [LARGE SCALE GENOMIC DNA]</scope>
    <source>
        <strain evidence="2 3">DSM 7029</strain>
    </source>
</reference>